<sequence length="52" mass="6111">MEDKNHRVDSKEEVQSGRIAPLRKEINDSDDRDQKDSSEDWDAENSRTGRHK</sequence>
<dbReference type="EMBL" id="JAAMPU010000100">
    <property type="protein sequence ID" value="NMH27364.1"/>
    <property type="molecule type" value="Genomic_DNA"/>
</dbReference>
<protein>
    <submittedName>
        <fullName evidence="2">Uncharacterized protein</fullName>
    </submittedName>
</protein>
<feature type="compositionally biased region" description="Basic and acidic residues" evidence="1">
    <location>
        <begin position="1"/>
        <end position="15"/>
    </location>
</feature>
<proteinExistence type="predicted"/>
<dbReference type="AlphaFoldDB" id="A0A972FQ62"/>
<organism evidence="2 3">
    <name type="scientific">Flavobacterium silvaticum</name>
    <dbReference type="NCBI Taxonomy" id="1852020"/>
    <lineage>
        <taxon>Bacteria</taxon>
        <taxon>Pseudomonadati</taxon>
        <taxon>Bacteroidota</taxon>
        <taxon>Flavobacteriia</taxon>
        <taxon>Flavobacteriales</taxon>
        <taxon>Flavobacteriaceae</taxon>
        <taxon>Flavobacterium</taxon>
    </lineage>
</organism>
<dbReference type="RefSeq" id="WP_169526365.1">
    <property type="nucleotide sequence ID" value="NZ_JAAMPU010000100.1"/>
</dbReference>
<feature type="compositionally biased region" description="Basic and acidic residues" evidence="1">
    <location>
        <begin position="22"/>
        <end position="38"/>
    </location>
</feature>
<name>A0A972FQ62_9FLAO</name>
<accession>A0A972FQ62</accession>
<reference evidence="2" key="1">
    <citation type="submission" date="2020-02" db="EMBL/GenBank/DDBJ databases">
        <title>Flavobacterium sp. genome.</title>
        <authorList>
            <person name="Jung H.S."/>
            <person name="Baek J.H."/>
            <person name="Jeon C.O."/>
        </authorList>
    </citation>
    <scope>NUCLEOTIDE SEQUENCE</scope>
    <source>
        <strain evidence="2">SE-s28</strain>
    </source>
</reference>
<evidence type="ECO:0000256" key="1">
    <source>
        <dbReference type="SAM" id="MobiDB-lite"/>
    </source>
</evidence>
<comment type="caution">
    <text evidence="2">The sequence shown here is derived from an EMBL/GenBank/DDBJ whole genome shotgun (WGS) entry which is preliminary data.</text>
</comment>
<evidence type="ECO:0000313" key="2">
    <source>
        <dbReference type="EMBL" id="NMH27364.1"/>
    </source>
</evidence>
<feature type="region of interest" description="Disordered" evidence="1">
    <location>
        <begin position="1"/>
        <end position="52"/>
    </location>
</feature>
<gene>
    <name evidence="2" type="ORF">G6047_04905</name>
</gene>
<keyword evidence="3" id="KW-1185">Reference proteome</keyword>
<dbReference type="Proteomes" id="UP000712080">
    <property type="component" value="Unassembled WGS sequence"/>
</dbReference>
<evidence type="ECO:0000313" key="3">
    <source>
        <dbReference type="Proteomes" id="UP000712080"/>
    </source>
</evidence>